<dbReference type="SUPFAM" id="SSF53756">
    <property type="entry name" value="UDP-Glycosyltransferase/glycogen phosphorylase"/>
    <property type="match status" value="1"/>
</dbReference>
<comment type="caution">
    <text evidence="3">The sequence shown here is derived from an EMBL/GenBank/DDBJ whole genome shotgun (WGS) entry which is preliminary data.</text>
</comment>
<gene>
    <name evidence="3" type="ORF">CBW57_11430</name>
</gene>
<feature type="domain" description="Glycosyltransferase subfamily 4-like N-terminal" evidence="2">
    <location>
        <begin position="12"/>
        <end position="167"/>
    </location>
</feature>
<evidence type="ECO:0000259" key="2">
    <source>
        <dbReference type="Pfam" id="PF13439"/>
    </source>
</evidence>
<evidence type="ECO:0000259" key="1">
    <source>
        <dbReference type="Pfam" id="PF00534"/>
    </source>
</evidence>
<feature type="domain" description="Glycosyl transferase family 1" evidence="1">
    <location>
        <begin position="176"/>
        <end position="343"/>
    </location>
</feature>
<evidence type="ECO:0000313" key="3">
    <source>
        <dbReference type="EMBL" id="OVZ86557.1"/>
    </source>
</evidence>
<dbReference type="InterPro" id="IPR028098">
    <property type="entry name" value="Glyco_trans_4-like_N"/>
</dbReference>
<dbReference type="AlphaFoldDB" id="A0A209A1B9"/>
<dbReference type="Proteomes" id="UP000196440">
    <property type="component" value="Unassembled WGS sequence"/>
</dbReference>
<accession>A0A209A1B9</accession>
<dbReference type="Gene3D" id="3.40.50.2000">
    <property type="entry name" value="Glycogen Phosphorylase B"/>
    <property type="match status" value="2"/>
</dbReference>
<dbReference type="Pfam" id="PF13439">
    <property type="entry name" value="Glyco_transf_4"/>
    <property type="match status" value="1"/>
</dbReference>
<sequence>MRVLYIITGLGMGGAEIQTCLIADRITDAGNNVVIISLTGKTVVKPNNDIPIVELNIRKNIFSLFYSLFKARAIIKKFKPTVIHSHMFHANIFSRLLRIITNIPYLICTAHNTNEGNKIRMLAYRWTDKLASISTNVSDEAVDAFIRKGASFPNRIINVLNGIDTEKFKYTKLARINKRQEIKIPDNKIMLLSVGRLTEAKDYPNLFKAYSLLANNETYAGRTRLYIVGTGHLEDSLKLMTKQLDISDSVFFLGVRNDIPELMCASDLFVLSSEWEGFGLVAAEAMACQRVVVATDSGGVKEVIGNCGFLVPVKDHFALYDSILKVLNLSTIEKMELGASARNRIINSNSIETITKIWIDLYNNSPLQR</sequence>
<dbReference type="RefSeq" id="WP_087815943.1">
    <property type="nucleotide sequence ID" value="NZ_CBCPKE010000005.1"/>
</dbReference>
<organism evidence="3 4">
    <name type="scientific">Yersinia intermedia</name>
    <dbReference type="NCBI Taxonomy" id="631"/>
    <lineage>
        <taxon>Bacteria</taxon>
        <taxon>Pseudomonadati</taxon>
        <taxon>Pseudomonadota</taxon>
        <taxon>Gammaproteobacteria</taxon>
        <taxon>Enterobacterales</taxon>
        <taxon>Yersiniaceae</taxon>
        <taxon>Yersinia</taxon>
    </lineage>
</organism>
<dbReference type="GO" id="GO:1901135">
    <property type="term" value="P:carbohydrate derivative metabolic process"/>
    <property type="evidence" value="ECO:0007669"/>
    <property type="project" value="UniProtKB-ARBA"/>
</dbReference>
<dbReference type="EMBL" id="NHOI01000013">
    <property type="protein sequence ID" value="OVZ86557.1"/>
    <property type="molecule type" value="Genomic_DNA"/>
</dbReference>
<dbReference type="PANTHER" id="PTHR12526">
    <property type="entry name" value="GLYCOSYLTRANSFERASE"/>
    <property type="match status" value="1"/>
</dbReference>
<dbReference type="GO" id="GO:0016757">
    <property type="term" value="F:glycosyltransferase activity"/>
    <property type="evidence" value="ECO:0007669"/>
    <property type="project" value="InterPro"/>
</dbReference>
<keyword evidence="3" id="KW-0808">Transferase</keyword>
<protein>
    <submittedName>
        <fullName evidence="3">Glycosyltransferase</fullName>
    </submittedName>
</protein>
<reference evidence="3 4" key="1">
    <citation type="submission" date="2017-05" db="EMBL/GenBank/DDBJ databases">
        <title>Whole genome sequencing of Yersinia kristensenii.</title>
        <authorList>
            <person name="Campioni F."/>
        </authorList>
    </citation>
    <scope>NUCLEOTIDE SEQUENCE [LARGE SCALE GENOMIC DNA]</scope>
    <source>
        <strain evidence="3 4">CFSAN060536</strain>
    </source>
</reference>
<dbReference type="PANTHER" id="PTHR12526:SF630">
    <property type="entry name" value="GLYCOSYLTRANSFERASE"/>
    <property type="match status" value="1"/>
</dbReference>
<evidence type="ECO:0000313" key="4">
    <source>
        <dbReference type="Proteomes" id="UP000196440"/>
    </source>
</evidence>
<dbReference type="Pfam" id="PF00534">
    <property type="entry name" value="Glycos_transf_1"/>
    <property type="match status" value="1"/>
</dbReference>
<dbReference type="InterPro" id="IPR001296">
    <property type="entry name" value="Glyco_trans_1"/>
</dbReference>
<name>A0A209A1B9_YERIN</name>
<proteinExistence type="predicted"/>